<dbReference type="InterPro" id="IPR006827">
    <property type="entry name" value="Lant_deHydtase_N"/>
</dbReference>
<evidence type="ECO:0000313" key="3">
    <source>
        <dbReference type="Proteomes" id="UP000568273"/>
    </source>
</evidence>
<gene>
    <name evidence="2" type="ORF">HKO22_10235</name>
</gene>
<comment type="caution">
    <text evidence="2">The sequence shown here is derived from an EMBL/GenBank/DDBJ whole genome shotgun (WGS) entry which is preliminary data.</text>
</comment>
<evidence type="ECO:0000259" key="1">
    <source>
        <dbReference type="Pfam" id="PF04738"/>
    </source>
</evidence>
<protein>
    <recommendedName>
        <fullName evidence="1">Lantibiotic dehydratase N-terminal domain-containing protein</fullName>
    </recommendedName>
</protein>
<name>A0A848RKQ7_9FIRM</name>
<accession>A0A848RKQ7</accession>
<organism evidence="2 3">
    <name type="scientific">Peptoniphilus faecalis</name>
    <dbReference type="NCBI Taxonomy" id="2731255"/>
    <lineage>
        <taxon>Bacteria</taxon>
        <taxon>Bacillati</taxon>
        <taxon>Bacillota</taxon>
        <taxon>Tissierellia</taxon>
        <taxon>Tissierellales</taxon>
        <taxon>Peptoniphilaceae</taxon>
        <taxon>Peptoniphilus</taxon>
    </lineage>
</organism>
<sequence>MRASSRATPYECFANVSIIEFGLNTNIEKEDEIIDTKVDTDWANGLIKKLEDDSTILKSLSLKFNDICYVSGDRLKNPYFTNRGNLKESTEEIKESSIRFTNLVGLVKDKSKDFIKYNDLFYFIF</sequence>
<dbReference type="Pfam" id="PF04738">
    <property type="entry name" value="Lant_dehydr_N"/>
    <property type="match status" value="1"/>
</dbReference>
<reference evidence="2" key="1">
    <citation type="submission" date="2020-04" db="EMBL/GenBank/DDBJ databases">
        <title>Peptoniphilus sp. nov. isolated from swine feces.</title>
        <authorList>
            <person name="Ryu S.W."/>
        </authorList>
    </citation>
    <scope>NUCLEOTIDE SEQUENCE [LARGE SCALE GENOMIC DNA]</scope>
    <source>
        <strain evidence="2">AGMB00490</strain>
    </source>
</reference>
<keyword evidence="3" id="KW-1185">Reference proteome</keyword>
<dbReference type="EMBL" id="JABDSR010000022">
    <property type="protein sequence ID" value="NMW86083.1"/>
    <property type="molecule type" value="Genomic_DNA"/>
</dbReference>
<proteinExistence type="predicted"/>
<feature type="domain" description="Lantibiotic dehydratase N-terminal" evidence="1">
    <location>
        <begin position="2"/>
        <end position="121"/>
    </location>
</feature>
<dbReference type="AlphaFoldDB" id="A0A848RKQ7"/>
<dbReference type="Proteomes" id="UP000568273">
    <property type="component" value="Unassembled WGS sequence"/>
</dbReference>
<evidence type="ECO:0000313" key="2">
    <source>
        <dbReference type="EMBL" id="NMW86083.1"/>
    </source>
</evidence>
<dbReference type="RefSeq" id="WP_169970446.1">
    <property type="nucleotide sequence ID" value="NZ_JABDSR010000022.1"/>
</dbReference>